<reference evidence="14 15" key="1">
    <citation type="journal article" date="2020" name="IScience">
        <title>Genome Sequencing of the Endangered Kingdonia uniflora (Circaeasteraceae, Ranunculales) Reveals Potential Mechanisms of Evolutionary Specialization.</title>
        <authorList>
            <person name="Sun Y."/>
            <person name="Deng T."/>
            <person name="Zhang A."/>
            <person name="Moore M.J."/>
            <person name="Landis J.B."/>
            <person name="Lin N."/>
            <person name="Zhang H."/>
            <person name="Zhang X."/>
            <person name="Huang J."/>
            <person name="Zhang X."/>
            <person name="Sun H."/>
            <person name="Wang H."/>
        </authorList>
    </citation>
    <scope>NUCLEOTIDE SEQUENCE [LARGE SCALE GENOMIC DNA]</scope>
    <source>
        <strain evidence="14">TB1705</strain>
        <tissue evidence="14">Leaf</tissue>
    </source>
</reference>
<gene>
    <name evidence="14" type="ORF">GIB67_006306</name>
</gene>
<feature type="transmembrane region" description="Helical" evidence="13">
    <location>
        <begin position="122"/>
        <end position="143"/>
    </location>
</feature>
<evidence type="ECO:0000256" key="4">
    <source>
        <dbReference type="ARBA" id="ARBA00022448"/>
    </source>
</evidence>
<comment type="subcellular location">
    <subcellularLocation>
        <location evidence="1">Nucleus membrane</location>
        <topology evidence="1">Multi-pass membrane protein</topology>
    </subcellularLocation>
    <subcellularLocation>
        <location evidence="2">Nucleus</location>
        <location evidence="2">Nuclear pore complex</location>
    </subcellularLocation>
</comment>
<comment type="similarity">
    <text evidence="3">Belongs to the NDC1 family.</text>
</comment>
<evidence type="ECO:0000256" key="9">
    <source>
        <dbReference type="ARBA" id="ARBA00023010"/>
    </source>
</evidence>
<keyword evidence="10" id="KW-0906">Nuclear pore complex</keyword>
<keyword evidence="6" id="KW-0509">mRNA transport</keyword>
<keyword evidence="7" id="KW-0653">Protein transport</keyword>
<dbReference type="PANTHER" id="PTHR13269:SF6">
    <property type="entry name" value="NUCLEOPORIN NDC1"/>
    <property type="match status" value="1"/>
</dbReference>
<keyword evidence="15" id="KW-1185">Reference proteome</keyword>
<name>A0A7J7P6A0_9MAGN</name>
<keyword evidence="4" id="KW-0813">Transport</keyword>
<evidence type="ECO:0000256" key="10">
    <source>
        <dbReference type="ARBA" id="ARBA00023132"/>
    </source>
</evidence>
<keyword evidence="12" id="KW-0539">Nucleus</keyword>
<dbReference type="InterPro" id="IPR019049">
    <property type="entry name" value="Nucleoporin_prot_Ndc1/Nup"/>
</dbReference>
<keyword evidence="11 13" id="KW-0472">Membrane</keyword>
<organism evidence="14 15">
    <name type="scientific">Kingdonia uniflora</name>
    <dbReference type="NCBI Taxonomy" id="39325"/>
    <lineage>
        <taxon>Eukaryota</taxon>
        <taxon>Viridiplantae</taxon>
        <taxon>Streptophyta</taxon>
        <taxon>Embryophyta</taxon>
        <taxon>Tracheophyta</taxon>
        <taxon>Spermatophyta</taxon>
        <taxon>Magnoliopsida</taxon>
        <taxon>Ranunculales</taxon>
        <taxon>Circaeasteraceae</taxon>
        <taxon>Kingdonia</taxon>
    </lineage>
</organism>
<dbReference type="OrthoDB" id="67850at2759"/>
<evidence type="ECO:0000256" key="2">
    <source>
        <dbReference type="ARBA" id="ARBA00004567"/>
    </source>
</evidence>
<comment type="caution">
    <text evidence="14">The sequence shown here is derived from an EMBL/GenBank/DDBJ whole genome shotgun (WGS) entry which is preliminary data.</text>
</comment>
<feature type="transmembrane region" description="Helical" evidence="13">
    <location>
        <begin position="187"/>
        <end position="212"/>
    </location>
</feature>
<dbReference type="EMBL" id="JACGCM010000252">
    <property type="protein sequence ID" value="KAF6174654.1"/>
    <property type="molecule type" value="Genomic_DNA"/>
</dbReference>
<dbReference type="AlphaFoldDB" id="A0A7J7P6A0"/>
<evidence type="ECO:0000256" key="7">
    <source>
        <dbReference type="ARBA" id="ARBA00022927"/>
    </source>
</evidence>
<dbReference type="GO" id="GO:0031965">
    <property type="term" value="C:nuclear membrane"/>
    <property type="evidence" value="ECO:0007669"/>
    <property type="project" value="UniProtKB-SubCell"/>
</dbReference>
<evidence type="ECO:0008006" key="16">
    <source>
        <dbReference type="Google" id="ProtNLM"/>
    </source>
</evidence>
<dbReference type="GO" id="GO:0051028">
    <property type="term" value="P:mRNA transport"/>
    <property type="evidence" value="ECO:0007669"/>
    <property type="project" value="UniProtKB-KW"/>
</dbReference>
<evidence type="ECO:0000256" key="11">
    <source>
        <dbReference type="ARBA" id="ARBA00023136"/>
    </source>
</evidence>
<feature type="transmembrane region" description="Helical" evidence="13">
    <location>
        <begin position="53"/>
        <end position="73"/>
    </location>
</feature>
<accession>A0A7J7P6A0</accession>
<dbReference type="Pfam" id="PF09531">
    <property type="entry name" value="Ndc1_Nup"/>
    <property type="match status" value="1"/>
</dbReference>
<evidence type="ECO:0000313" key="14">
    <source>
        <dbReference type="EMBL" id="KAF6174654.1"/>
    </source>
</evidence>
<evidence type="ECO:0000256" key="12">
    <source>
        <dbReference type="ARBA" id="ARBA00023242"/>
    </source>
</evidence>
<dbReference type="Proteomes" id="UP000541444">
    <property type="component" value="Unassembled WGS sequence"/>
</dbReference>
<proteinExistence type="inferred from homology"/>
<evidence type="ECO:0000256" key="3">
    <source>
        <dbReference type="ARBA" id="ARBA00005760"/>
    </source>
</evidence>
<feature type="transmembrane region" description="Helical" evidence="13">
    <location>
        <begin position="21"/>
        <end position="41"/>
    </location>
</feature>
<dbReference type="GO" id="GO:0070762">
    <property type="term" value="C:nuclear pore transmembrane ring"/>
    <property type="evidence" value="ECO:0007669"/>
    <property type="project" value="TreeGrafter"/>
</dbReference>
<dbReference type="GO" id="GO:0015031">
    <property type="term" value="P:protein transport"/>
    <property type="evidence" value="ECO:0007669"/>
    <property type="project" value="UniProtKB-KW"/>
</dbReference>
<dbReference type="GO" id="GO:0006999">
    <property type="term" value="P:nuclear pore organization"/>
    <property type="evidence" value="ECO:0007669"/>
    <property type="project" value="TreeGrafter"/>
</dbReference>
<evidence type="ECO:0000256" key="1">
    <source>
        <dbReference type="ARBA" id="ARBA00004232"/>
    </source>
</evidence>
<keyword evidence="8 13" id="KW-1133">Transmembrane helix</keyword>
<sequence length="540" mass="59543">MKMSSFKSFENQMLKDRFLGFLIWESIFSSAIFVISKTIFLSPFTQNPFSPSFLTIISFLAFHLSLLIFSTSLHTISSPCFDRPASIAELAFALGRFVFNSVVGGASPSCSDAGARRRLRTLLGFVVFVVSAVVAGALGVLSLCRNVELGLRGLLFGLIYGGYYVYKQRWVLKFPIVQRPAFFSFKMGLPSAIGQALLMSTVAFLCSSALVVFLPVQFKSHSTKWKSIVDQVIFYVGSFTVCLCWELCHYLHQVTQTKSCIFAPPKGSAAAESNPSKSLFEALETSDPRSLLKYLAYFDLCIVCDSNVDTWRRDAFFEETGVTYKRVIKACLRPLEELTSKLSVSLEDFSAKKTDQLANQLRSPSDTLMDLTLHEPFNELQLCAWCVRSAGALTAHSHKDDAFGVAQLSGCNADVVSTLLSCLLAIEACLGKKTNLQAPHSTGAANIKWATSSTGRRDAGDASVAASKRRRGPLHAKAYAMADILRTSIYNIVSEFRDEMLVSNVARNLDKDWIPSGKPLHGSCQLLLQRLVLFLDDQAN</sequence>
<evidence type="ECO:0000313" key="15">
    <source>
        <dbReference type="Proteomes" id="UP000541444"/>
    </source>
</evidence>
<evidence type="ECO:0000256" key="13">
    <source>
        <dbReference type="SAM" id="Phobius"/>
    </source>
</evidence>
<dbReference type="PANTHER" id="PTHR13269">
    <property type="entry name" value="NUCLEOPORIN NDC1"/>
    <property type="match status" value="1"/>
</dbReference>
<evidence type="ECO:0000256" key="6">
    <source>
        <dbReference type="ARBA" id="ARBA00022816"/>
    </source>
</evidence>
<keyword evidence="5 13" id="KW-0812">Transmembrane</keyword>
<evidence type="ECO:0000256" key="5">
    <source>
        <dbReference type="ARBA" id="ARBA00022692"/>
    </source>
</evidence>
<evidence type="ECO:0000256" key="8">
    <source>
        <dbReference type="ARBA" id="ARBA00022989"/>
    </source>
</evidence>
<protein>
    <recommendedName>
        <fullName evidence="16">Nucleoporin protein Ndc1-Nup</fullName>
    </recommendedName>
</protein>
<keyword evidence="9" id="KW-0811">Translocation</keyword>
<dbReference type="GO" id="GO:0030674">
    <property type="term" value="F:protein-macromolecule adaptor activity"/>
    <property type="evidence" value="ECO:0007669"/>
    <property type="project" value="TreeGrafter"/>
</dbReference>
<feature type="transmembrane region" description="Helical" evidence="13">
    <location>
        <begin position="149"/>
        <end position="166"/>
    </location>
</feature>